<protein>
    <submittedName>
        <fullName evidence="3">Uncharacterized protein</fullName>
    </submittedName>
</protein>
<evidence type="ECO:0000256" key="2">
    <source>
        <dbReference type="SAM" id="MobiDB-lite"/>
    </source>
</evidence>
<evidence type="ECO:0000313" key="4">
    <source>
        <dbReference type="Proteomes" id="UP000053890"/>
    </source>
</evidence>
<dbReference type="STRING" id="578459.A0A0P9F163"/>
<dbReference type="GeneID" id="28978071"/>
<feature type="compositionally biased region" description="Low complexity" evidence="2">
    <location>
        <begin position="819"/>
        <end position="840"/>
    </location>
</feature>
<reference evidence="3 4" key="1">
    <citation type="journal article" date="2015" name="Front. Microbiol.">
        <title>Genome sequence of the plant growth promoting endophytic yeast Rhodotorula graminis WP1.</title>
        <authorList>
            <person name="Firrincieli A."/>
            <person name="Otillar R."/>
            <person name="Salamov A."/>
            <person name="Schmutz J."/>
            <person name="Khan Z."/>
            <person name="Redman R.S."/>
            <person name="Fleck N.D."/>
            <person name="Lindquist E."/>
            <person name="Grigoriev I.V."/>
            <person name="Doty S.L."/>
        </authorList>
    </citation>
    <scope>NUCLEOTIDE SEQUENCE [LARGE SCALE GENOMIC DNA]</scope>
    <source>
        <strain evidence="3 4">WP1</strain>
    </source>
</reference>
<feature type="compositionally biased region" description="Pro residues" evidence="2">
    <location>
        <begin position="275"/>
        <end position="286"/>
    </location>
</feature>
<feature type="coiled-coil region" evidence="1">
    <location>
        <begin position="734"/>
        <end position="761"/>
    </location>
</feature>
<dbReference type="EMBL" id="KQ474083">
    <property type="protein sequence ID" value="KPV73258.1"/>
    <property type="molecule type" value="Genomic_DNA"/>
</dbReference>
<feature type="compositionally biased region" description="Polar residues" evidence="2">
    <location>
        <begin position="574"/>
        <end position="583"/>
    </location>
</feature>
<feature type="region of interest" description="Disordered" evidence="2">
    <location>
        <begin position="1"/>
        <end position="102"/>
    </location>
</feature>
<feature type="compositionally biased region" description="Low complexity" evidence="2">
    <location>
        <begin position="324"/>
        <end position="350"/>
    </location>
</feature>
<feature type="region of interest" description="Disordered" evidence="2">
    <location>
        <begin position="477"/>
        <end position="707"/>
    </location>
</feature>
<feature type="compositionally biased region" description="Pro residues" evidence="2">
    <location>
        <begin position="81"/>
        <end position="101"/>
    </location>
</feature>
<evidence type="ECO:0000313" key="3">
    <source>
        <dbReference type="EMBL" id="KPV73258.1"/>
    </source>
</evidence>
<feature type="compositionally biased region" description="Low complexity" evidence="2">
    <location>
        <begin position="29"/>
        <end position="40"/>
    </location>
</feature>
<organism evidence="3 4">
    <name type="scientific">Rhodotorula graminis (strain WP1)</name>
    <dbReference type="NCBI Taxonomy" id="578459"/>
    <lineage>
        <taxon>Eukaryota</taxon>
        <taxon>Fungi</taxon>
        <taxon>Dikarya</taxon>
        <taxon>Basidiomycota</taxon>
        <taxon>Pucciniomycotina</taxon>
        <taxon>Microbotryomycetes</taxon>
        <taxon>Sporidiobolales</taxon>
        <taxon>Sporidiobolaceae</taxon>
        <taxon>Rhodotorula</taxon>
    </lineage>
</organism>
<keyword evidence="1" id="KW-0175">Coiled coil</keyword>
<feature type="region of interest" description="Disordered" evidence="2">
    <location>
        <begin position="812"/>
        <end position="849"/>
    </location>
</feature>
<feature type="compositionally biased region" description="Basic and acidic residues" evidence="2">
    <location>
        <begin position="368"/>
        <end position="377"/>
    </location>
</feature>
<feature type="compositionally biased region" description="Basic residues" evidence="2">
    <location>
        <begin position="602"/>
        <end position="612"/>
    </location>
</feature>
<dbReference type="Proteomes" id="UP000053890">
    <property type="component" value="Unassembled WGS sequence"/>
</dbReference>
<dbReference type="OMA" id="GIGHEEN"/>
<proteinExistence type="predicted"/>
<name>A0A0P9F163_RHOGW</name>
<evidence type="ECO:0000256" key="1">
    <source>
        <dbReference type="SAM" id="Coils"/>
    </source>
</evidence>
<dbReference type="RefSeq" id="XP_018269307.1">
    <property type="nucleotide sequence ID" value="XM_018417623.1"/>
</dbReference>
<gene>
    <name evidence="3" type="ORF">RHOBADRAFT_55030</name>
</gene>
<dbReference type="OrthoDB" id="2138242at2759"/>
<dbReference type="AlphaFoldDB" id="A0A0P9F163"/>
<feature type="region of interest" description="Disordered" evidence="2">
    <location>
        <begin position="257"/>
        <end position="447"/>
    </location>
</feature>
<feature type="compositionally biased region" description="Pro residues" evidence="2">
    <location>
        <begin position="643"/>
        <end position="653"/>
    </location>
</feature>
<feature type="compositionally biased region" description="Low complexity" evidence="2">
    <location>
        <begin position="613"/>
        <end position="630"/>
    </location>
</feature>
<accession>A0A0P9F163</accession>
<keyword evidence="4" id="KW-1185">Reference proteome</keyword>
<sequence>MATSTARAPTLAHADISHRPTNLPPRSPIPRSSSPATSAALNALRSTPRSASLDWARPRQHSPVVALVPPPRPSSSTSTRPPLPSLPPADAPVRPSSPPLPKVKREAYVVPPIPPFRGAAAGSSAPTVVEAAPAVAPRAGPSAVPASLAEADQAPRRVSYPLVFSLPRQDQRAGPSGGRASCSAAVTTGLGIAGVGVGAGGAREALVIERVGEGPAAAASRRVDLEDGAAATAGDGGVRRGSLKRVLISDGEDELAAVRRPASSGDDGMVASSSFPPPRRPPPAPPSLVHRQSDPVVATHRPRIGSSSPDSSSAANKRRRTSRPTPLDSLATTATDLLAAAPTPSTSTATQGGIPLSTLVLGQPVQEQHQRELERRRSSASQAPSAPQAPAPVPSSRRGSVVASQQDPAAGSSGLAKRRGHRPPTVATGPPLPSGPATHRGSFSAVHGDAPFSALRSAPVDIPSVLVGSPMEATFAARARERASASGAELPPMRNGGGPSSTAREPGPPPRRQSQGAVHPQPPLVSSSSYYIRPNQPLGPGHSFPPPPPATATSPRSSAPPPKDQGRHVRLPSLTRSTGSSRGPHQHHHVSHSSQSSMQGYHLHHPQLHAHQHASSSSSSWHGPPSGGPLSPLPPLGESMPAPGAPGGPPLPSPAFTTLPPHSAGLAPHAPYHQGARPGSSHGAPLPPVHPPTSSHGQHVHPTAPSPSTKQAFLSLFSNFYDSLSDSRVLTSSLDQQLVRAAQLLTTLQQAEQALDAAVLDVRREGERRWAAIEDRLVRLEGGAGRVGGGSTSLEDRLAKLERLLLDREAADGVRRHSGASTTSSGGVADSEASAGAGAPEARDEDMEG</sequence>